<dbReference type="RefSeq" id="WP_317791447.1">
    <property type="nucleotide sequence ID" value="NZ_AP028461.1"/>
</dbReference>
<accession>A0ABW4A2N5</accession>
<sequence>MAADEEPEPVPEPAEEQSTTDVEELEPQPIDAPDNSGQVASTVYGGMHQHFNEKLTRLRNARSLDADGVTRTLNALVGRRFTAFRQTLDEAGAEQVLRRHHHLVLIGEPRSGRRTAAIGILGRLGLPLQEIPAWDPAQPTQFTASDLPAGHRTGFLFIYPEGQPAATDFSEQLSDYTAGLPARESFLVIVVTAADWQRLDGTMAGNVLTVHAPDGRAVLIKELQSRAPGRNLRALLDDGRIRELLRRAAPQEAMRLADLIEGVIGTQGGTPDTPGWLDLVIDDVCGGFQQWETELTNWFPANPEMIRRLFLLSVAVLENMPATNVLDFAEALRDGLGGVAPQGHDITSPGVRELTDGIGVEPADPSGRLRFRRPAYAAAVIDHFLTDRAASFHEAFRDSLATFPVRRPIVAEAVATAVLGIMRRHRDISYLIPLTNQWAPRFHLRPVLVLLLTAAALSAEIGAPVRLRLYRWAAGSRSYHLCKVVAEVCAGPFADVYPEFALTRIRNLAERETGLGERALVDAVLKLWERPAIRPAVLARLFAWLTEQDSPAFIVGLTAFTRAGTDAIRIARENSLEPGAALCNLFREPDRDERLRNTLYGWLDIAAADPVLADWLIEELAGAVPGTAPALTITSIHVFTRDWQGDDGVPFRSAFRGRLLERITALEWETVPRRRGVDDGVAV</sequence>
<evidence type="ECO:0000313" key="2">
    <source>
        <dbReference type="EMBL" id="MFD1364718.1"/>
    </source>
</evidence>
<feature type="compositionally biased region" description="Acidic residues" evidence="1">
    <location>
        <begin position="1"/>
        <end position="15"/>
    </location>
</feature>
<reference evidence="3" key="1">
    <citation type="journal article" date="2019" name="Int. J. Syst. Evol. Microbiol.">
        <title>The Global Catalogue of Microorganisms (GCM) 10K type strain sequencing project: providing services to taxonomists for standard genome sequencing and annotation.</title>
        <authorList>
            <consortium name="The Broad Institute Genomics Platform"/>
            <consortium name="The Broad Institute Genome Sequencing Center for Infectious Disease"/>
            <person name="Wu L."/>
            <person name="Ma J."/>
        </authorList>
    </citation>
    <scope>NUCLEOTIDE SEQUENCE [LARGE SCALE GENOMIC DNA]</scope>
    <source>
        <strain evidence="3">CCM 7526</strain>
    </source>
</reference>
<name>A0ABW4A2N5_9ACTN</name>
<gene>
    <name evidence="2" type="ORF">ACFQ5G_05085</name>
</gene>
<keyword evidence="3" id="KW-1185">Reference proteome</keyword>
<protein>
    <submittedName>
        <fullName evidence="2">Uncharacterized protein</fullName>
    </submittedName>
</protein>
<proteinExistence type="predicted"/>
<organism evidence="2 3">
    <name type="scientific">Actinoplanes sichuanensis</name>
    <dbReference type="NCBI Taxonomy" id="512349"/>
    <lineage>
        <taxon>Bacteria</taxon>
        <taxon>Bacillati</taxon>
        <taxon>Actinomycetota</taxon>
        <taxon>Actinomycetes</taxon>
        <taxon>Micromonosporales</taxon>
        <taxon>Micromonosporaceae</taxon>
        <taxon>Actinoplanes</taxon>
    </lineage>
</organism>
<feature type="region of interest" description="Disordered" evidence="1">
    <location>
        <begin position="1"/>
        <end position="41"/>
    </location>
</feature>
<evidence type="ECO:0000256" key="1">
    <source>
        <dbReference type="SAM" id="MobiDB-lite"/>
    </source>
</evidence>
<comment type="caution">
    <text evidence="2">The sequence shown here is derived from an EMBL/GenBank/DDBJ whole genome shotgun (WGS) entry which is preliminary data.</text>
</comment>
<dbReference type="EMBL" id="JBHTMK010000005">
    <property type="protein sequence ID" value="MFD1364718.1"/>
    <property type="molecule type" value="Genomic_DNA"/>
</dbReference>
<dbReference type="Proteomes" id="UP001597183">
    <property type="component" value="Unassembled WGS sequence"/>
</dbReference>
<evidence type="ECO:0000313" key="3">
    <source>
        <dbReference type="Proteomes" id="UP001597183"/>
    </source>
</evidence>